<sequence length="60" mass="6810">MQSRELIKELEADGWVLKRVKGSHHMYEHPTKPNTVAVPHPKKDLPRGTVRGIRETAGLL</sequence>
<evidence type="ECO:0000256" key="8">
    <source>
        <dbReference type="SAM" id="MobiDB-lite"/>
    </source>
</evidence>
<dbReference type="SUPFAM" id="SSF54786">
    <property type="entry name" value="YcfA/nrd intein domain"/>
    <property type="match status" value="1"/>
</dbReference>
<keyword evidence="2" id="KW-1277">Toxin-antitoxin system</keyword>
<comment type="caution">
    <text evidence="9">The sequence shown here is derived from an EMBL/GenBank/DDBJ whole genome shotgun (WGS) entry which is preliminary data.</text>
</comment>
<evidence type="ECO:0000256" key="3">
    <source>
        <dbReference type="ARBA" id="ARBA00022722"/>
    </source>
</evidence>
<dbReference type="PANTHER" id="PTHR34873">
    <property type="entry name" value="SSR1766 PROTEIN"/>
    <property type="match status" value="1"/>
</dbReference>
<evidence type="ECO:0000313" key="9">
    <source>
        <dbReference type="EMBL" id="MBD1602099.1"/>
    </source>
</evidence>
<dbReference type="Pfam" id="PF07927">
    <property type="entry name" value="HicA_toxin"/>
    <property type="match status" value="1"/>
</dbReference>
<evidence type="ECO:0000256" key="6">
    <source>
        <dbReference type="ARBA" id="ARBA00022884"/>
    </source>
</evidence>
<evidence type="ECO:0000256" key="7">
    <source>
        <dbReference type="ARBA" id="ARBA00023016"/>
    </source>
</evidence>
<evidence type="ECO:0000256" key="1">
    <source>
        <dbReference type="ARBA" id="ARBA00006620"/>
    </source>
</evidence>
<evidence type="ECO:0000256" key="5">
    <source>
        <dbReference type="ARBA" id="ARBA00022801"/>
    </source>
</evidence>
<dbReference type="Gene3D" id="3.30.920.30">
    <property type="entry name" value="Hypothetical protein"/>
    <property type="match status" value="1"/>
</dbReference>
<keyword evidence="5" id="KW-0378">Hydrolase</keyword>
<dbReference type="InterPro" id="IPR012933">
    <property type="entry name" value="HicA_mRNA_interferase"/>
</dbReference>
<evidence type="ECO:0000313" key="10">
    <source>
        <dbReference type="Proteomes" id="UP000805841"/>
    </source>
</evidence>
<protein>
    <submittedName>
        <fullName evidence="9">Addiction module toxin, HicA family</fullName>
    </submittedName>
</protein>
<reference evidence="9 10" key="1">
    <citation type="journal article" date="2020" name="Insects">
        <title>Bacteria Belonging to Pseudomonas typographi sp. nov. from the Bark Beetle Ips typographus Have Genomic Potential to Aid in the Host Ecology.</title>
        <authorList>
            <person name="Peral-Aranega E."/>
            <person name="Saati-Santamaria Z."/>
            <person name="Kolarik M."/>
            <person name="Rivas R."/>
            <person name="Garcia-Fraile P."/>
        </authorList>
    </citation>
    <scope>NUCLEOTIDE SEQUENCE [LARGE SCALE GENOMIC DNA]</scope>
    <source>
        <strain evidence="9 10">CA3A</strain>
    </source>
</reference>
<keyword evidence="4" id="KW-0255">Endonuclease</keyword>
<organism evidence="9 10">
    <name type="scientific">Pseudomonas typographi</name>
    <dbReference type="NCBI Taxonomy" id="2715964"/>
    <lineage>
        <taxon>Bacteria</taxon>
        <taxon>Pseudomonadati</taxon>
        <taxon>Pseudomonadota</taxon>
        <taxon>Gammaproteobacteria</taxon>
        <taxon>Pseudomonadales</taxon>
        <taxon>Pseudomonadaceae</taxon>
        <taxon>Pseudomonas</taxon>
    </lineage>
</organism>
<dbReference type="RefSeq" id="WP_190426555.1">
    <property type="nucleotide sequence ID" value="NZ_JAAOCA010000051.1"/>
</dbReference>
<evidence type="ECO:0000256" key="2">
    <source>
        <dbReference type="ARBA" id="ARBA00022649"/>
    </source>
</evidence>
<gene>
    <name evidence="9" type="ORF">HAQ05_25805</name>
</gene>
<keyword evidence="6" id="KW-0694">RNA-binding</keyword>
<dbReference type="Proteomes" id="UP000805841">
    <property type="component" value="Unassembled WGS sequence"/>
</dbReference>
<name>A0ABR7Z9G9_9PSED</name>
<keyword evidence="7" id="KW-0346">Stress response</keyword>
<dbReference type="EMBL" id="JAAOCA010000051">
    <property type="protein sequence ID" value="MBD1602099.1"/>
    <property type="molecule type" value="Genomic_DNA"/>
</dbReference>
<evidence type="ECO:0000256" key="4">
    <source>
        <dbReference type="ARBA" id="ARBA00022759"/>
    </source>
</evidence>
<accession>A0ABR7Z9G9</accession>
<keyword evidence="3" id="KW-0540">Nuclease</keyword>
<dbReference type="PANTHER" id="PTHR34873:SF3">
    <property type="entry name" value="ADDICTION MODULE TOXIN, HICA FAMILY"/>
    <property type="match status" value="1"/>
</dbReference>
<dbReference type="InterPro" id="IPR038570">
    <property type="entry name" value="HicA_sf"/>
</dbReference>
<comment type="similarity">
    <text evidence="1">Belongs to the HicA mRNA interferase family.</text>
</comment>
<feature type="region of interest" description="Disordered" evidence="8">
    <location>
        <begin position="24"/>
        <end position="48"/>
    </location>
</feature>
<keyword evidence="10" id="KW-1185">Reference proteome</keyword>
<proteinExistence type="inferred from homology"/>